<dbReference type="OrthoDB" id="11558at10239"/>
<dbReference type="KEGG" id="vg:26374014"/>
<dbReference type="RefSeq" id="YP_009182282.1">
    <property type="nucleotide sequence ID" value="NC_028491.1"/>
</dbReference>
<protein>
    <submittedName>
        <fullName evidence="1">p18</fullName>
    </submittedName>
</protein>
<dbReference type="InterPro" id="IPR007773">
    <property type="entry name" value="AcMNPV_P18"/>
</dbReference>
<proteinExistence type="predicted"/>
<dbReference type="EMBL" id="KP296186">
    <property type="protein sequence ID" value="AKN80808.1"/>
    <property type="molecule type" value="Genomic_DNA"/>
</dbReference>
<reference evidence="1 2" key="1">
    <citation type="journal article" date="2015" name="J. Virol.">
        <title>A betabaculovirus-encoded gp64 homolog is a functional envelope fusion protein.</title>
        <authorList>
            <person name="Ardisson-Araujo D.M."/>
            <person name="Melo F.L."/>
            <person name="Clem R.J."/>
            <person name="Wolff J.L."/>
            <person name="Ribeiro B.M."/>
        </authorList>
    </citation>
    <scope>NUCLEOTIDE SEQUENCE [LARGE SCALE GENOMIC DNA]</scope>
    <source>
        <strain evidence="1 2">Parana-2009</strain>
    </source>
</reference>
<evidence type="ECO:0000313" key="1">
    <source>
        <dbReference type="EMBL" id="AKN80808.1"/>
    </source>
</evidence>
<evidence type="ECO:0000313" key="2">
    <source>
        <dbReference type="Proteomes" id="UP000203433"/>
    </source>
</evidence>
<dbReference type="Pfam" id="PF05081">
    <property type="entry name" value="AcMNPV_P18"/>
    <property type="match status" value="1"/>
</dbReference>
<keyword evidence="2" id="KW-1185">Reference proteome</keyword>
<dbReference type="GeneID" id="26374014"/>
<sequence>MDSLSLYTYKPSGANNVVDEETPLFIQGIIESINDRTKSKMACFLEMKREQMLIFERLKNDLLNKRSGDFYRNHILLDMLSLYKTYSVEFSDETSSFDREVLKVCADMTYFAFELFSYVCKSITIFVRHSVTEDDDVLLTFLKRLNDTDVVVLIKTVSLI</sequence>
<accession>A0A0R7EZ00</accession>
<dbReference type="Proteomes" id="UP000203433">
    <property type="component" value="Segment"/>
</dbReference>
<organism evidence="1 2">
    <name type="scientific">Diatraea saccharalis granulovirus</name>
    <dbReference type="NCBI Taxonomy" id="1675862"/>
    <lineage>
        <taxon>Viruses</taxon>
        <taxon>Viruses incertae sedis</taxon>
        <taxon>Naldaviricetes</taxon>
        <taxon>Lefavirales</taxon>
        <taxon>Baculoviridae</taxon>
        <taxon>Betabaculovirus</taxon>
        <taxon>Betabaculovirus disaccharalis</taxon>
    </lineage>
</organism>
<name>A0A0R7EZ00_9BBAC</name>
<gene>
    <name evidence="1" type="primary">p18</name>
</gene>